<evidence type="ECO:0000313" key="5">
    <source>
        <dbReference type="EMBL" id="GJS65028.1"/>
    </source>
</evidence>
<dbReference type="InterPro" id="IPR054722">
    <property type="entry name" value="PolX-like_BBD"/>
</dbReference>
<sequence>MFISTTIQSLLLDYAHNLSSATTVCCWSRSSGSGQALTEEEIAFLADPDLLTQTSQTVITHNAAYQADDLDAYDSDCDELNSAKIALMANLSRNGSDALTEVHNQDNLNYDLFNQSEQIMTSSEQSNDVSQSETDIISDSNIIPYSQYLSETQQETVQNSNSSAQQDVLILSMFEQITTQVTHCNTVNKALTTELDRYKEEVKDLKEKQNVENSFSGSNEQFAEIAHLKQNLFEQVQEKDCLIKTVSELKNKLKFEENRNIEREIELEKKIKHLNNINFKRGQSAQTVRMLTNSKICYDHSSKQALGFEKPFCIKKARESKPKLYDVPDSDETLELSEKSRSKMLLKEQDPLFVKFKVNTKPINYDILNNDYYKRFVRQSDLYSEHAYWKATSVPPLDPSHSSTTVIVEVPKELPKVSMVNTSLKELKRYLTGFDMVVKERTTATAITEGTWGFEHTKACFRDEIIPFIKNLKDIFNNFNQYLVDELADVQKVFYQMEQAVEQHRLESRTFEVKMNQALTENERLLAQTIDNDIVKTVVNLSVNESGETVTECQKCLELETELVKKKDFVDKETYDKLCKCFTSLEKHCITLEADSQLNQEIFQQENSVLNQNAPSFTQLFELSELKAQSQAKDTAIVKLRETIKSLNGNVEGSAIKMEMEEIETLNIELEHRVTKLVAENEHLKQTYKQLYDSIKPKRVQSKEQCDALIKQVNIKSAEISDLNAKLQEQGLVIAALKNELRKLKGKALEKEDTMTHSVDPKGSKDNMEPITPKLLNKRTNHSSYIKHTQEEALVLRDIVEHVKAIYPQEPLLESAFRYTKVIQDLLSHISRSCPSINSCGPQLIEVTPRKKDKQVRFAESLTSKENTKPASTSNIVSNKRVLPSTGVRLSTSASGSQPSGNTKNDRILQTPSSNSKNKVEAHPRNVKSSLNKKDGTVNVIGSAVVQNLKKQNDSDLVCIKRDDCMTSDKLCVSNSMNDVKFRAKSKKSKSKKHKSKKDSWKPTGKVFTQIGYTWRPTGRTFTIVGNACPLTRITTTNEVPSRKPIALDSESPKPVVKLVYSRKPRKNKNTESVSKTKVVQIVLWYLDSGCSKHMTGDRSQLTNFISKFLGTVKFGNDQVAKIMGFGDYQIGNVTISRVYYVEGLGHNLFSVGQFCDSNLEVAFRQHTCFIRNLEGVDLLTGSRGDNLYTLSLGNMMASSPICLLSKASKTKSWLWHHRLSHLNFGSINHLARHVLVRGLPKLKFEKDHLCSAYALGKSSKKPYKPKP</sequence>
<dbReference type="EMBL" id="BQNB010009546">
    <property type="protein sequence ID" value="GJS65028.1"/>
    <property type="molecule type" value="Genomic_DNA"/>
</dbReference>
<feature type="domain" description="GAG-pre-integrase" evidence="3">
    <location>
        <begin position="1187"/>
        <end position="1259"/>
    </location>
</feature>
<feature type="region of interest" description="Disordered" evidence="2">
    <location>
        <begin position="752"/>
        <end position="771"/>
    </location>
</feature>
<feature type="compositionally biased region" description="Polar residues" evidence="2">
    <location>
        <begin position="861"/>
        <end position="878"/>
    </location>
</feature>
<proteinExistence type="predicted"/>
<keyword evidence="1" id="KW-0175">Coiled coil</keyword>
<reference evidence="5" key="1">
    <citation type="journal article" date="2022" name="Int. J. Mol. Sci.">
        <title>Draft Genome of Tanacetum Coccineum: Genomic Comparison of Closely Related Tanacetum-Family Plants.</title>
        <authorList>
            <person name="Yamashiro T."/>
            <person name="Shiraishi A."/>
            <person name="Nakayama K."/>
            <person name="Satake H."/>
        </authorList>
    </citation>
    <scope>NUCLEOTIDE SEQUENCE</scope>
</reference>
<evidence type="ECO:0000313" key="6">
    <source>
        <dbReference type="Proteomes" id="UP001151760"/>
    </source>
</evidence>
<protein>
    <submittedName>
        <fullName evidence="5">Integrase, catalytic region, zinc finger, CCHC-type containing protein</fullName>
    </submittedName>
</protein>
<feature type="domain" description="Retrovirus-related Pol polyprotein from transposon TNT 1-94-like beta-barrel" evidence="4">
    <location>
        <begin position="1085"/>
        <end position="1158"/>
    </location>
</feature>
<organism evidence="5 6">
    <name type="scientific">Tanacetum coccineum</name>
    <dbReference type="NCBI Taxonomy" id="301880"/>
    <lineage>
        <taxon>Eukaryota</taxon>
        <taxon>Viridiplantae</taxon>
        <taxon>Streptophyta</taxon>
        <taxon>Embryophyta</taxon>
        <taxon>Tracheophyta</taxon>
        <taxon>Spermatophyta</taxon>
        <taxon>Magnoliopsida</taxon>
        <taxon>eudicotyledons</taxon>
        <taxon>Gunneridae</taxon>
        <taxon>Pentapetalae</taxon>
        <taxon>asterids</taxon>
        <taxon>campanulids</taxon>
        <taxon>Asterales</taxon>
        <taxon>Asteraceae</taxon>
        <taxon>Asteroideae</taxon>
        <taxon>Anthemideae</taxon>
        <taxon>Anthemidinae</taxon>
        <taxon>Tanacetum</taxon>
    </lineage>
</organism>
<evidence type="ECO:0000259" key="3">
    <source>
        <dbReference type="Pfam" id="PF13976"/>
    </source>
</evidence>
<feature type="compositionally biased region" description="Basic and acidic residues" evidence="2">
    <location>
        <begin position="752"/>
        <end position="768"/>
    </location>
</feature>
<dbReference type="Pfam" id="PF13976">
    <property type="entry name" value="gag_pre-integrs"/>
    <property type="match status" value="1"/>
</dbReference>
<feature type="region of interest" description="Disordered" evidence="2">
    <location>
        <begin position="860"/>
        <end position="934"/>
    </location>
</feature>
<feature type="coiled-coil region" evidence="1">
    <location>
        <begin position="239"/>
        <end position="266"/>
    </location>
</feature>
<dbReference type="Proteomes" id="UP001151760">
    <property type="component" value="Unassembled WGS sequence"/>
</dbReference>
<gene>
    <name evidence="5" type="ORF">Tco_0679592</name>
</gene>
<keyword evidence="6" id="KW-1185">Reference proteome</keyword>
<evidence type="ECO:0000256" key="1">
    <source>
        <dbReference type="SAM" id="Coils"/>
    </source>
</evidence>
<evidence type="ECO:0000259" key="4">
    <source>
        <dbReference type="Pfam" id="PF22936"/>
    </source>
</evidence>
<accession>A0ABQ4XJ92</accession>
<comment type="caution">
    <text evidence="5">The sequence shown here is derived from an EMBL/GenBank/DDBJ whole genome shotgun (WGS) entry which is preliminary data.</text>
</comment>
<name>A0ABQ4XJ92_9ASTR</name>
<reference evidence="5" key="2">
    <citation type="submission" date="2022-01" db="EMBL/GenBank/DDBJ databases">
        <authorList>
            <person name="Yamashiro T."/>
            <person name="Shiraishi A."/>
            <person name="Satake H."/>
            <person name="Nakayama K."/>
        </authorList>
    </citation>
    <scope>NUCLEOTIDE SEQUENCE</scope>
</reference>
<feature type="compositionally biased region" description="Polar residues" evidence="2">
    <location>
        <begin position="888"/>
        <end position="917"/>
    </location>
</feature>
<feature type="region of interest" description="Disordered" evidence="2">
    <location>
        <begin position="983"/>
        <end position="1002"/>
    </location>
</feature>
<evidence type="ECO:0000256" key="2">
    <source>
        <dbReference type="SAM" id="MobiDB-lite"/>
    </source>
</evidence>
<dbReference type="InterPro" id="IPR025724">
    <property type="entry name" value="GAG-pre-integrase_dom"/>
</dbReference>
<feature type="compositionally biased region" description="Basic residues" evidence="2">
    <location>
        <begin position="983"/>
        <end position="997"/>
    </location>
</feature>
<dbReference type="Pfam" id="PF22936">
    <property type="entry name" value="Pol_BBD"/>
    <property type="match status" value="1"/>
</dbReference>